<dbReference type="RefSeq" id="WP_226371074.1">
    <property type="nucleotide sequence ID" value="NZ_JAGIKX010000011.1"/>
</dbReference>
<proteinExistence type="predicted"/>
<keyword evidence="1" id="KW-0472">Membrane</keyword>
<comment type="caution">
    <text evidence="2">The sequence shown here is derived from an EMBL/GenBank/DDBJ whole genome shotgun (WGS) entry which is preliminary data.</text>
</comment>
<dbReference type="EMBL" id="JAGIKX010000011">
    <property type="protein sequence ID" value="MBP2257623.1"/>
    <property type="molecule type" value="Genomic_DNA"/>
</dbReference>
<reference evidence="2 3" key="1">
    <citation type="submission" date="2021-03" db="EMBL/GenBank/DDBJ databases">
        <title>Genomic Encyclopedia of Type Strains, Phase IV (KMG-IV): sequencing the most valuable type-strain genomes for metagenomic binning, comparative biology and taxonomic classification.</title>
        <authorList>
            <person name="Goeker M."/>
        </authorList>
    </citation>
    <scope>NUCLEOTIDE SEQUENCE [LARGE SCALE GENOMIC DNA]</scope>
    <source>
        <strain evidence="2 3">DSM 25790</strain>
    </source>
</reference>
<accession>A0ABS4S7Z6</accession>
<organism evidence="2 3">
    <name type="scientific">Virgibacillus alimentarius</name>
    <dbReference type="NCBI Taxonomy" id="698769"/>
    <lineage>
        <taxon>Bacteria</taxon>
        <taxon>Bacillati</taxon>
        <taxon>Bacillota</taxon>
        <taxon>Bacilli</taxon>
        <taxon>Bacillales</taxon>
        <taxon>Bacillaceae</taxon>
        <taxon>Virgibacillus</taxon>
    </lineage>
</organism>
<dbReference type="Proteomes" id="UP001519294">
    <property type="component" value="Unassembled WGS sequence"/>
</dbReference>
<feature type="transmembrane region" description="Helical" evidence="1">
    <location>
        <begin position="6"/>
        <end position="21"/>
    </location>
</feature>
<protein>
    <submittedName>
        <fullName evidence="2">Cytochrome c oxidase subunit 4</fullName>
    </submittedName>
</protein>
<evidence type="ECO:0000313" key="3">
    <source>
        <dbReference type="Proteomes" id="UP001519294"/>
    </source>
</evidence>
<feature type="transmembrane region" description="Helical" evidence="1">
    <location>
        <begin position="28"/>
        <end position="48"/>
    </location>
</feature>
<sequence length="98" mass="10923">MLNLGSLLLGIIAWVVPFLAMKHPSKECFNFIIFSFSACIASLCLQLFEINNRVQLEDWSALMDTIGTLIWVAVILAVITIILNIIAVVICTQKETKI</sequence>
<keyword evidence="1" id="KW-0812">Transmembrane</keyword>
<name>A0ABS4S7Z6_9BACI</name>
<feature type="transmembrane region" description="Helical" evidence="1">
    <location>
        <begin position="68"/>
        <end position="91"/>
    </location>
</feature>
<evidence type="ECO:0000256" key="1">
    <source>
        <dbReference type="SAM" id="Phobius"/>
    </source>
</evidence>
<evidence type="ECO:0000313" key="2">
    <source>
        <dbReference type="EMBL" id="MBP2257623.1"/>
    </source>
</evidence>
<gene>
    <name evidence="2" type="ORF">J2Z81_001577</name>
</gene>
<keyword evidence="3" id="KW-1185">Reference proteome</keyword>
<keyword evidence="1" id="KW-1133">Transmembrane helix</keyword>